<name>A0ABT3G1T8_9BACT</name>
<accession>A0ABT3G1T8</accession>
<feature type="compositionally biased region" description="Pro residues" evidence="1">
    <location>
        <begin position="1"/>
        <end position="59"/>
    </location>
</feature>
<feature type="region of interest" description="Disordered" evidence="1">
    <location>
        <begin position="127"/>
        <end position="180"/>
    </location>
</feature>
<keyword evidence="3" id="KW-1185">Reference proteome</keyword>
<dbReference type="Proteomes" id="UP001165653">
    <property type="component" value="Unassembled WGS sequence"/>
</dbReference>
<evidence type="ECO:0000313" key="2">
    <source>
        <dbReference type="EMBL" id="MCW1913793.1"/>
    </source>
</evidence>
<evidence type="ECO:0000313" key="3">
    <source>
        <dbReference type="Proteomes" id="UP001165653"/>
    </source>
</evidence>
<gene>
    <name evidence="2" type="ORF">OJ996_09415</name>
</gene>
<sequence>MPPMLPAVTIPPPEPSPPPAPAAEPEPDPIPEPASIPLPEPAPAPASMPPPLAAPPTVSPSPAETETKAPISPAPAPAATAADLPETKIAKPASAGKALAWLASLAICSAGGYYIGKYHYDQARQSGAGPLAKPPAPAAPAPTPAAAPEPAPETPPKPEPAAPQPAPTPPPPAPAPEPARLDADSTLKAFLEAPDWKTRAKHVLVPDQIQDLMQQYATESGDGPIPVTTITLDDLQASNYLYKVRTKEIPEGFPVALVATDTGPKVDWEAFIGFHDDHFRKFAEGPAGRSGIFQLLVKPDPAENEAGSHFQRFRLNVPMPDREQLAWVRKDSEALAKMRSVFGGTPNLDKASVEEMLAHQGVPLVLTLEKKETNDGRPIIEITGYVAFGWGPRRQ</sequence>
<feature type="region of interest" description="Disordered" evidence="1">
    <location>
        <begin position="1"/>
        <end position="83"/>
    </location>
</feature>
<reference evidence="2" key="1">
    <citation type="submission" date="2022-10" db="EMBL/GenBank/DDBJ databases">
        <title>Luteolibacter sp. GHJ8, whole genome shotgun sequencing project.</title>
        <authorList>
            <person name="Zhao G."/>
            <person name="Shen L."/>
        </authorList>
    </citation>
    <scope>NUCLEOTIDE SEQUENCE</scope>
    <source>
        <strain evidence="2">GHJ8</strain>
    </source>
</reference>
<proteinExistence type="predicted"/>
<evidence type="ECO:0000256" key="1">
    <source>
        <dbReference type="SAM" id="MobiDB-lite"/>
    </source>
</evidence>
<organism evidence="2 3">
    <name type="scientific">Luteolibacter rhizosphaerae</name>
    <dbReference type="NCBI Taxonomy" id="2989719"/>
    <lineage>
        <taxon>Bacteria</taxon>
        <taxon>Pseudomonadati</taxon>
        <taxon>Verrucomicrobiota</taxon>
        <taxon>Verrucomicrobiia</taxon>
        <taxon>Verrucomicrobiales</taxon>
        <taxon>Verrucomicrobiaceae</taxon>
        <taxon>Luteolibacter</taxon>
    </lineage>
</organism>
<comment type="caution">
    <text evidence="2">The sequence shown here is derived from an EMBL/GenBank/DDBJ whole genome shotgun (WGS) entry which is preliminary data.</text>
</comment>
<dbReference type="EMBL" id="JAPDDR010000004">
    <property type="protein sequence ID" value="MCW1913793.1"/>
    <property type="molecule type" value="Genomic_DNA"/>
</dbReference>
<feature type="compositionally biased region" description="Pro residues" evidence="1">
    <location>
        <begin position="132"/>
        <end position="177"/>
    </location>
</feature>
<protein>
    <submittedName>
        <fullName evidence="2">Uncharacterized protein</fullName>
    </submittedName>
</protein>